<dbReference type="EMBL" id="BAAANF010000023">
    <property type="protein sequence ID" value="GAA1711694.1"/>
    <property type="molecule type" value="Genomic_DNA"/>
</dbReference>
<accession>A0ABN2ITW0</accession>
<comment type="caution">
    <text evidence="2">The sequence shown here is derived from an EMBL/GenBank/DDBJ whole genome shotgun (WGS) entry which is preliminary data.</text>
</comment>
<evidence type="ECO:0000313" key="2">
    <source>
        <dbReference type="EMBL" id="GAA1711694.1"/>
    </source>
</evidence>
<keyword evidence="3" id="KW-1185">Reference proteome</keyword>
<feature type="transmembrane region" description="Helical" evidence="1">
    <location>
        <begin position="90"/>
        <end position="112"/>
    </location>
</feature>
<feature type="transmembrane region" description="Helical" evidence="1">
    <location>
        <begin position="199"/>
        <end position="217"/>
    </location>
</feature>
<protein>
    <recommendedName>
        <fullName evidence="4">DUF4386 family protein</fullName>
    </recommendedName>
</protein>
<keyword evidence="1" id="KW-0472">Membrane</keyword>
<feature type="transmembrane region" description="Helical" evidence="1">
    <location>
        <begin position="144"/>
        <end position="165"/>
    </location>
</feature>
<keyword evidence="1" id="KW-0812">Transmembrane</keyword>
<sequence length="228" mass="24200">MSQTITTAPRADLRTASRWIAALILPIGPAAVALLRYFLPYDTVDDPATITSKLLADPGRTSLILWLGFIALLTLVPGAYFVGRLIRTRVPWLTALSLILVVPGYLALPWMASGDAFTWSAGQAGLDGGSIAKAAEVAHGSVSAAATIFVVGHLLGTVLLGIALWRSRMVPRWAAIAVAISQPIHLIAAVVVVSHTLDLVGWGLQAVGFAAVGWAILRLRDEDWEPLP</sequence>
<name>A0ABN2ITW0_9ACTN</name>
<dbReference type="Proteomes" id="UP001500280">
    <property type="component" value="Unassembled WGS sequence"/>
</dbReference>
<keyword evidence="1" id="KW-1133">Transmembrane helix</keyword>
<feature type="transmembrane region" description="Helical" evidence="1">
    <location>
        <begin position="63"/>
        <end position="83"/>
    </location>
</feature>
<evidence type="ECO:0000313" key="3">
    <source>
        <dbReference type="Proteomes" id="UP001500280"/>
    </source>
</evidence>
<feature type="transmembrane region" description="Helical" evidence="1">
    <location>
        <begin position="172"/>
        <end position="193"/>
    </location>
</feature>
<organism evidence="2 3">
    <name type="scientific">Kribbella yunnanensis</name>
    <dbReference type="NCBI Taxonomy" id="190194"/>
    <lineage>
        <taxon>Bacteria</taxon>
        <taxon>Bacillati</taxon>
        <taxon>Actinomycetota</taxon>
        <taxon>Actinomycetes</taxon>
        <taxon>Propionibacteriales</taxon>
        <taxon>Kribbellaceae</taxon>
        <taxon>Kribbella</taxon>
    </lineage>
</organism>
<reference evidence="2 3" key="1">
    <citation type="journal article" date="2019" name="Int. J. Syst. Evol. Microbiol.">
        <title>The Global Catalogue of Microorganisms (GCM) 10K type strain sequencing project: providing services to taxonomists for standard genome sequencing and annotation.</title>
        <authorList>
            <consortium name="The Broad Institute Genomics Platform"/>
            <consortium name="The Broad Institute Genome Sequencing Center for Infectious Disease"/>
            <person name="Wu L."/>
            <person name="Ma J."/>
        </authorList>
    </citation>
    <scope>NUCLEOTIDE SEQUENCE [LARGE SCALE GENOMIC DNA]</scope>
    <source>
        <strain evidence="2 3">JCM 14307</strain>
    </source>
</reference>
<evidence type="ECO:0008006" key="4">
    <source>
        <dbReference type="Google" id="ProtNLM"/>
    </source>
</evidence>
<gene>
    <name evidence="2" type="ORF">GCM10009745_69740</name>
</gene>
<proteinExistence type="predicted"/>
<feature type="transmembrane region" description="Helical" evidence="1">
    <location>
        <begin position="20"/>
        <end position="39"/>
    </location>
</feature>
<dbReference type="RefSeq" id="WP_344161918.1">
    <property type="nucleotide sequence ID" value="NZ_BAAANF010000023.1"/>
</dbReference>
<evidence type="ECO:0000256" key="1">
    <source>
        <dbReference type="SAM" id="Phobius"/>
    </source>
</evidence>